<dbReference type="AlphaFoldDB" id="A0A6G0WTJ6"/>
<feature type="domain" description="Sulfatase N-terminal" evidence="6">
    <location>
        <begin position="33"/>
        <end position="91"/>
    </location>
</feature>
<dbReference type="PANTHER" id="PTHR10342:SF273">
    <property type="entry name" value="RE14504P"/>
    <property type="match status" value="1"/>
</dbReference>
<organism evidence="7 8">
    <name type="scientific">Aphis craccivora</name>
    <name type="common">Cowpea aphid</name>
    <dbReference type="NCBI Taxonomy" id="307492"/>
    <lineage>
        <taxon>Eukaryota</taxon>
        <taxon>Metazoa</taxon>
        <taxon>Ecdysozoa</taxon>
        <taxon>Arthropoda</taxon>
        <taxon>Hexapoda</taxon>
        <taxon>Insecta</taxon>
        <taxon>Pterygota</taxon>
        <taxon>Neoptera</taxon>
        <taxon>Paraneoptera</taxon>
        <taxon>Hemiptera</taxon>
        <taxon>Sternorrhyncha</taxon>
        <taxon>Aphidomorpha</taxon>
        <taxon>Aphidoidea</taxon>
        <taxon>Aphididae</taxon>
        <taxon>Aphidini</taxon>
        <taxon>Aphis</taxon>
        <taxon>Aphis</taxon>
    </lineage>
</organism>
<name>A0A6G0WTJ6_APHCR</name>
<keyword evidence="3" id="KW-0479">Metal-binding</keyword>
<dbReference type="Gene3D" id="3.40.720.10">
    <property type="entry name" value="Alkaline Phosphatase, subunit A"/>
    <property type="match status" value="1"/>
</dbReference>
<dbReference type="InterPro" id="IPR000917">
    <property type="entry name" value="Sulfatase_N"/>
</dbReference>
<keyword evidence="4" id="KW-0106">Calcium</keyword>
<dbReference type="InterPro" id="IPR047115">
    <property type="entry name" value="ARSB"/>
</dbReference>
<protein>
    <submittedName>
        <fullName evidence="7">Arylsulfatase B-like</fullName>
    </submittedName>
</protein>
<proteinExistence type="inferred from homology"/>
<evidence type="ECO:0000259" key="6">
    <source>
        <dbReference type="Pfam" id="PF00884"/>
    </source>
</evidence>
<dbReference type="GO" id="GO:0046872">
    <property type="term" value="F:metal ion binding"/>
    <property type="evidence" value="ECO:0007669"/>
    <property type="project" value="UniProtKB-KW"/>
</dbReference>
<evidence type="ECO:0000256" key="2">
    <source>
        <dbReference type="ARBA" id="ARBA00008779"/>
    </source>
</evidence>
<evidence type="ECO:0000256" key="1">
    <source>
        <dbReference type="ARBA" id="ARBA00001913"/>
    </source>
</evidence>
<dbReference type="PANTHER" id="PTHR10342">
    <property type="entry name" value="ARYLSULFATASE"/>
    <property type="match status" value="1"/>
</dbReference>
<comment type="caution">
    <text evidence="7">The sequence shown here is derived from an EMBL/GenBank/DDBJ whole genome shotgun (WGS) entry which is preliminary data.</text>
</comment>
<evidence type="ECO:0000256" key="5">
    <source>
        <dbReference type="ARBA" id="ARBA00023180"/>
    </source>
</evidence>
<dbReference type="OrthoDB" id="103349at2759"/>
<evidence type="ECO:0000256" key="4">
    <source>
        <dbReference type="ARBA" id="ARBA00022837"/>
    </source>
</evidence>
<dbReference type="EMBL" id="VUJU01008437">
    <property type="protein sequence ID" value="KAF0730802.1"/>
    <property type="molecule type" value="Genomic_DNA"/>
</dbReference>
<sequence length="143" mass="15865">MQPYIQCKLILLDQKTYVSSYIFDTSSLRKIIQNTALITRILTSLDESVGSIIESLDNNGMLEDSIVLFISDNGAPADDPIWGYGNSGSNWPLRGVCLIINFPVLEMDRNGVPVRNINFASVPLVNIQRSSIFIELQEASPDT</sequence>
<comment type="similarity">
    <text evidence="2">Belongs to the sulfatase family.</text>
</comment>
<dbReference type="InterPro" id="IPR017850">
    <property type="entry name" value="Alkaline_phosphatase_core_sf"/>
</dbReference>
<dbReference type="Proteomes" id="UP000478052">
    <property type="component" value="Unassembled WGS sequence"/>
</dbReference>
<dbReference type="Pfam" id="PF00884">
    <property type="entry name" value="Sulfatase"/>
    <property type="match status" value="1"/>
</dbReference>
<gene>
    <name evidence="7" type="ORF">FWK35_00031450</name>
</gene>
<evidence type="ECO:0000313" key="7">
    <source>
        <dbReference type="EMBL" id="KAF0730802.1"/>
    </source>
</evidence>
<dbReference type="GO" id="GO:0008484">
    <property type="term" value="F:sulfuric ester hydrolase activity"/>
    <property type="evidence" value="ECO:0007669"/>
    <property type="project" value="InterPro"/>
</dbReference>
<evidence type="ECO:0000256" key="3">
    <source>
        <dbReference type="ARBA" id="ARBA00022723"/>
    </source>
</evidence>
<reference evidence="7 8" key="1">
    <citation type="submission" date="2019-08" db="EMBL/GenBank/DDBJ databases">
        <title>Whole genome of Aphis craccivora.</title>
        <authorList>
            <person name="Voronova N.V."/>
            <person name="Shulinski R.S."/>
            <person name="Bandarenka Y.V."/>
            <person name="Zhorov D.G."/>
            <person name="Warner D."/>
        </authorList>
    </citation>
    <scope>NUCLEOTIDE SEQUENCE [LARGE SCALE GENOMIC DNA]</scope>
    <source>
        <strain evidence="7">180601</strain>
        <tissue evidence="7">Whole Body</tissue>
    </source>
</reference>
<evidence type="ECO:0000313" key="8">
    <source>
        <dbReference type="Proteomes" id="UP000478052"/>
    </source>
</evidence>
<dbReference type="SUPFAM" id="SSF53649">
    <property type="entry name" value="Alkaline phosphatase-like"/>
    <property type="match status" value="1"/>
</dbReference>
<accession>A0A6G0WTJ6</accession>
<keyword evidence="5" id="KW-0325">Glycoprotein</keyword>
<keyword evidence="8" id="KW-1185">Reference proteome</keyword>
<comment type="cofactor">
    <cofactor evidence="1">
        <name>Ca(2+)</name>
        <dbReference type="ChEBI" id="CHEBI:29108"/>
    </cofactor>
</comment>